<dbReference type="InterPro" id="IPR036291">
    <property type="entry name" value="NAD(P)-bd_dom_sf"/>
</dbReference>
<dbReference type="RefSeq" id="WP_157696273.1">
    <property type="nucleotide sequence ID" value="NZ_FCOI02000043.1"/>
</dbReference>
<sequence length="219" mass="23917">MGLHNAKILRRKPCDWSEAASARVYFSGLLGLGGATRLVEAGAFVYIVGRRLSILKDAACNLGANVRAVAEDVSKKEDMMRVASVIHDEQGSVDIVFPNARYYKGCPLEEVSEEFLDAMLNVNLKGQLFMVQAMRLIMNKGGSIILTSSMTAFIGLPRHCLHHRTEVSQHPGGRDQPRCNFDRRLKGMTPEEAHLESGHVYYVGPGGGSKPMVFAGAIA</sequence>
<dbReference type="AlphaFoldDB" id="A0A158DIS2"/>
<comment type="similarity">
    <text evidence="1">Belongs to the short-chain dehydrogenases/reductases (SDR) family.</text>
</comment>
<dbReference type="Pfam" id="PF00106">
    <property type="entry name" value="adh_short"/>
    <property type="match status" value="1"/>
</dbReference>
<dbReference type="OrthoDB" id="9803333at2"/>
<dbReference type="Gene3D" id="3.40.50.720">
    <property type="entry name" value="NAD(P)-binding Rossmann-like Domain"/>
    <property type="match status" value="1"/>
</dbReference>
<evidence type="ECO:0000313" key="4">
    <source>
        <dbReference type="Proteomes" id="UP000054624"/>
    </source>
</evidence>
<dbReference type="GO" id="GO:0016491">
    <property type="term" value="F:oxidoreductase activity"/>
    <property type="evidence" value="ECO:0007669"/>
    <property type="project" value="UniProtKB-KW"/>
</dbReference>
<accession>A0A158DIS2</accession>
<name>A0A158DIS2_9BURK</name>
<dbReference type="Proteomes" id="UP000054624">
    <property type="component" value="Unassembled WGS sequence"/>
</dbReference>
<dbReference type="PANTHER" id="PTHR43669:SF3">
    <property type="entry name" value="ALCOHOL DEHYDROGENASE, PUTATIVE (AFU_ORTHOLOGUE AFUA_3G03445)-RELATED"/>
    <property type="match status" value="1"/>
</dbReference>
<dbReference type="InterPro" id="IPR002347">
    <property type="entry name" value="SDR_fam"/>
</dbReference>
<evidence type="ECO:0000256" key="1">
    <source>
        <dbReference type="ARBA" id="ARBA00006484"/>
    </source>
</evidence>
<dbReference type="SUPFAM" id="SSF51735">
    <property type="entry name" value="NAD(P)-binding Rossmann-fold domains"/>
    <property type="match status" value="1"/>
</dbReference>
<keyword evidence="2" id="KW-0560">Oxidoreductase</keyword>
<keyword evidence="4" id="KW-1185">Reference proteome</keyword>
<dbReference type="EMBL" id="FCOI02000043">
    <property type="protein sequence ID" value="SAK94425.1"/>
    <property type="molecule type" value="Genomic_DNA"/>
</dbReference>
<gene>
    <name evidence="3" type="ORF">AWB76_07011</name>
</gene>
<reference evidence="4" key="1">
    <citation type="submission" date="2016-01" db="EMBL/GenBank/DDBJ databases">
        <authorList>
            <person name="Peeters Charlotte."/>
        </authorList>
    </citation>
    <scope>NUCLEOTIDE SEQUENCE [LARGE SCALE GENOMIC DNA]</scope>
</reference>
<organism evidence="3 4">
    <name type="scientific">Caballeronia temeraria</name>
    <dbReference type="NCBI Taxonomy" id="1777137"/>
    <lineage>
        <taxon>Bacteria</taxon>
        <taxon>Pseudomonadati</taxon>
        <taxon>Pseudomonadota</taxon>
        <taxon>Betaproteobacteria</taxon>
        <taxon>Burkholderiales</taxon>
        <taxon>Burkholderiaceae</taxon>
        <taxon>Caballeronia</taxon>
    </lineage>
</organism>
<dbReference type="PANTHER" id="PTHR43669">
    <property type="entry name" value="5-KETO-D-GLUCONATE 5-REDUCTASE"/>
    <property type="match status" value="1"/>
</dbReference>
<protein>
    <submittedName>
        <fullName evidence="3">Short-chain dehydrogenase/reductase SDR</fullName>
    </submittedName>
</protein>
<dbReference type="CDD" id="cd05233">
    <property type="entry name" value="SDR_c"/>
    <property type="match status" value="1"/>
</dbReference>
<evidence type="ECO:0000313" key="3">
    <source>
        <dbReference type="EMBL" id="SAK94425.1"/>
    </source>
</evidence>
<evidence type="ECO:0000256" key="2">
    <source>
        <dbReference type="ARBA" id="ARBA00023002"/>
    </source>
</evidence>
<dbReference type="STRING" id="1777137.AWB76_07011"/>
<proteinExistence type="inferred from homology"/>